<dbReference type="SMART" id="SM00679">
    <property type="entry name" value="CTNS"/>
    <property type="match status" value="2"/>
</dbReference>
<evidence type="ECO:0000256" key="6">
    <source>
        <dbReference type="SAM" id="Phobius"/>
    </source>
</evidence>
<comment type="similarity">
    <text evidence="5">Belongs to the laat-1 family.</text>
</comment>
<dbReference type="CTD" id="20247042"/>
<proteinExistence type="inferred from homology"/>
<dbReference type="RefSeq" id="XP_009064937.1">
    <property type="nucleotide sequence ID" value="XM_009066689.1"/>
</dbReference>
<dbReference type="InterPro" id="IPR051415">
    <property type="entry name" value="LAAT-1"/>
</dbReference>
<dbReference type="AlphaFoldDB" id="V4B6Z0"/>
<feature type="transmembrane region" description="Helical" evidence="6">
    <location>
        <begin position="105"/>
        <end position="127"/>
    </location>
</feature>
<dbReference type="HOGENOM" id="CLU_019699_3_0_1"/>
<protein>
    <recommendedName>
        <fullName evidence="9">PQ-loop repeat-containing protein 2</fullName>
    </recommendedName>
</protein>
<dbReference type="OrthoDB" id="8048523at2759"/>
<evidence type="ECO:0008006" key="9">
    <source>
        <dbReference type="Google" id="ProtNLM"/>
    </source>
</evidence>
<keyword evidence="4 6" id="KW-0472">Membrane</keyword>
<evidence type="ECO:0000313" key="8">
    <source>
        <dbReference type="Proteomes" id="UP000030746"/>
    </source>
</evidence>
<dbReference type="KEGG" id="lgi:LOTGIDRAFT_222169"/>
<name>V4B6Z0_LOTGI</name>
<evidence type="ECO:0000256" key="3">
    <source>
        <dbReference type="ARBA" id="ARBA00022989"/>
    </source>
</evidence>
<evidence type="ECO:0000256" key="5">
    <source>
        <dbReference type="ARBA" id="ARBA00038039"/>
    </source>
</evidence>
<feature type="transmembrane region" description="Helical" evidence="6">
    <location>
        <begin position="48"/>
        <end position="66"/>
    </location>
</feature>
<feature type="transmembrane region" description="Helical" evidence="6">
    <location>
        <begin position="268"/>
        <end position="291"/>
    </location>
</feature>
<feature type="transmembrane region" description="Helical" evidence="6">
    <location>
        <begin position="238"/>
        <end position="256"/>
    </location>
</feature>
<dbReference type="OMA" id="DMCIFIQ"/>
<dbReference type="EMBL" id="KB203534">
    <property type="protein sequence ID" value="ESO84324.1"/>
    <property type="molecule type" value="Genomic_DNA"/>
</dbReference>
<sequence length="317" mass="36219">MFYLPDYHLTEFINSTNTSDPNCTTGVPWIWKVMDDCVRTDNEIASTYLGLASMLIWMTCGIPQMIQNCKHLDGMAGISFFLMFQWFLGDSTNLIGSILTKQLKVQIYVAVWYVTSDTILLCQYLAYRIKNKKPVVKEFSVQAVLCIGGLFLLGGAKTYHQFSPLGSMTVPQSMYTHHSTGRNLLMVPQVGHMHIFKNNVELTGYIIGSISAVFYVGSRFSQIYTNYKLRSTSGLSQLMFWFAVLGNLFYGLAIIVRDIDKVFIIKHLPWIIGSLGIIILDITILCQVFHYKRQNYERLREPPLITPERVEDPTFIE</sequence>
<dbReference type="PANTHER" id="PTHR16201:SF34">
    <property type="entry name" value="LYSOSOMAL AMINO ACID TRANSPORTER 1"/>
    <property type="match status" value="1"/>
</dbReference>
<comment type="subcellular location">
    <subcellularLocation>
        <location evidence="1">Membrane</location>
        <topology evidence="1">Multi-pass membrane protein</topology>
    </subcellularLocation>
</comment>
<dbReference type="InterPro" id="IPR006603">
    <property type="entry name" value="PQ-loop_rpt"/>
</dbReference>
<dbReference type="STRING" id="225164.V4B6Z0"/>
<feature type="transmembrane region" description="Helical" evidence="6">
    <location>
        <begin position="78"/>
        <end position="99"/>
    </location>
</feature>
<evidence type="ECO:0000313" key="7">
    <source>
        <dbReference type="EMBL" id="ESO84324.1"/>
    </source>
</evidence>
<evidence type="ECO:0000256" key="2">
    <source>
        <dbReference type="ARBA" id="ARBA00022692"/>
    </source>
</evidence>
<feature type="transmembrane region" description="Helical" evidence="6">
    <location>
        <begin position="202"/>
        <end position="218"/>
    </location>
</feature>
<keyword evidence="3 6" id="KW-1133">Transmembrane helix</keyword>
<keyword evidence="2 6" id="KW-0812">Transmembrane</keyword>
<reference evidence="7 8" key="1">
    <citation type="journal article" date="2013" name="Nature">
        <title>Insights into bilaterian evolution from three spiralian genomes.</title>
        <authorList>
            <person name="Simakov O."/>
            <person name="Marletaz F."/>
            <person name="Cho S.J."/>
            <person name="Edsinger-Gonzales E."/>
            <person name="Havlak P."/>
            <person name="Hellsten U."/>
            <person name="Kuo D.H."/>
            <person name="Larsson T."/>
            <person name="Lv J."/>
            <person name="Arendt D."/>
            <person name="Savage R."/>
            <person name="Osoegawa K."/>
            <person name="de Jong P."/>
            <person name="Grimwood J."/>
            <person name="Chapman J.A."/>
            <person name="Shapiro H."/>
            <person name="Aerts A."/>
            <person name="Otillar R.P."/>
            <person name="Terry A.Y."/>
            <person name="Boore J.L."/>
            <person name="Grigoriev I.V."/>
            <person name="Lindberg D.R."/>
            <person name="Seaver E.C."/>
            <person name="Weisblat D.A."/>
            <person name="Putnam N.H."/>
            <person name="Rokhsar D.S."/>
        </authorList>
    </citation>
    <scope>NUCLEOTIDE SEQUENCE [LARGE SCALE GENOMIC DNA]</scope>
</reference>
<dbReference type="Pfam" id="PF04193">
    <property type="entry name" value="PQ-loop"/>
    <property type="match status" value="2"/>
</dbReference>
<dbReference type="GeneID" id="20247042"/>
<dbReference type="Proteomes" id="UP000030746">
    <property type="component" value="Unassembled WGS sequence"/>
</dbReference>
<evidence type="ECO:0000256" key="4">
    <source>
        <dbReference type="ARBA" id="ARBA00023136"/>
    </source>
</evidence>
<dbReference type="GO" id="GO:0098852">
    <property type="term" value="C:lytic vacuole membrane"/>
    <property type="evidence" value="ECO:0007669"/>
    <property type="project" value="UniProtKB-ARBA"/>
</dbReference>
<organism evidence="7 8">
    <name type="scientific">Lottia gigantea</name>
    <name type="common">Giant owl limpet</name>
    <dbReference type="NCBI Taxonomy" id="225164"/>
    <lineage>
        <taxon>Eukaryota</taxon>
        <taxon>Metazoa</taxon>
        <taxon>Spiralia</taxon>
        <taxon>Lophotrochozoa</taxon>
        <taxon>Mollusca</taxon>
        <taxon>Gastropoda</taxon>
        <taxon>Patellogastropoda</taxon>
        <taxon>Lottioidea</taxon>
        <taxon>Lottiidae</taxon>
        <taxon>Lottia</taxon>
    </lineage>
</organism>
<gene>
    <name evidence="7" type="ORF">LOTGIDRAFT_222169</name>
</gene>
<evidence type="ECO:0000256" key="1">
    <source>
        <dbReference type="ARBA" id="ARBA00004141"/>
    </source>
</evidence>
<feature type="transmembrane region" description="Helical" evidence="6">
    <location>
        <begin position="139"/>
        <end position="159"/>
    </location>
</feature>
<dbReference type="GO" id="GO:0015174">
    <property type="term" value="F:basic amino acid transmembrane transporter activity"/>
    <property type="evidence" value="ECO:0007669"/>
    <property type="project" value="TreeGrafter"/>
</dbReference>
<dbReference type="FunFam" id="1.20.1280.290:FF:000009">
    <property type="entry name" value="PQ loop repeat family protein"/>
    <property type="match status" value="1"/>
</dbReference>
<keyword evidence="8" id="KW-1185">Reference proteome</keyword>
<dbReference type="PANTHER" id="PTHR16201">
    <property type="entry name" value="SEVEN TRANSMEMBRANE PROTEIN 1-RELATED"/>
    <property type="match status" value="1"/>
</dbReference>
<dbReference type="Gene3D" id="1.20.1280.290">
    <property type="match status" value="2"/>
</dbReference>
<accession>V4B6Z0</accession>